<organism evidence="2 3">
    <name type="scientific">Neoroseomonas lacus</name>
    <dbReference type="NCBI Taxonomy" id="287609"/>
    <lineage>
        <taxon>Bacteria</taxon>
        <taxon>Pseudomonadati</taxon>
        <taxon>Pseudomonadota</taxon>
        <taxon>Alphaproteobacteria</taxon>
        <taxon>Acetobacterales</taxon>
        <taxon>Acetobacteraceae</taxon>
        <taxon>Neoroseomonas</taxon>
    </lineage>
</organism>
<feature type="region of interest" description="Disordered" evidence="1">
    <location>
        <begin position="1"/>
        <end position="72"/>
    </location>
</feature>
<evidence type="ECO:0000313" key="2">
    <source>
        <dbReference type="EMBL" id="GGJ26523.1"/>
    </source>
</evidence>
<protein>
    <recommendedName>
        <fullName evidence="4">EcsC family protein</fullName>
    </recommendedName>
</protein>
<dbReference type="AlphaFoldDB" id="A0A917KRG9"/>
<gene>
    <name evidence="2" type="ORF">GCM10011320_37480</name>
</gene>
<dbReference type="Proteomes" id="UP000661507">
    <property type="component" value="Unassembled WGS sequence"/>
</dbReference>
<proteinExistence type="predicted"/>
<accession>A0A917KRG9</accession>
<name>A0A917KRG9_9PROT</name>
<reference evidence="2" key="2">
    <citation type="submission" date="2020-09" db="EMBL/GenBank/DDBJ databases">
        <authorList>
            <person name="Sun Q."/>
            <person name="Zhou Y."/>
        </authorList>
    </citation>
    <scope>NUCLEOTIDE SEQUENCE</scope>
    <source>
        <strain evidence="2">CGMCC 1.3617</strain>
    </source>
</reference>
<evidence type="ECO:0000256" key="1">
    <source>
        <dbReference type="SAM" id="MobiDB-lite"/>
    </source>
</evidence>
<dbReference type="InterPro" id="IPR024787">
    <property type="entry name" value="EcsC"/>
</dbReference>
<evidence type="ECO:0000313" key="3">
    <source>
        <dbReference type="Proteomes" id="UP000661507"/>
    </source>
</evidence>
<dbReference type="PANTHER" id="PTHR41260">
    <property type="entry name" value="PROTEIN ECSC"/>
    <property type="match status" value="1"/>
</dbReference>
<evidence type="ECO:0008006" key="4">
    <source>
        <dbReference type="Google" id="ProtNLM"/>
    </source>
</evidence>
<dbReference type="Pfam" id="PF12787">
    <property type="entry name" value="EcsC"/>
    <property type="match status" value="1"/>
</dbReference>
<comment type="caution">
    <text evidence="2">The sequence shown here is derived from an EMBL/GenBank/DDBJ whole genome shotgun (WGS) entry which is preliminary data.</text>
</comment>
<feature type="compositionally biased region" description="Basic and acidic residues" evidence="1">
    <location>
        <begin position="32"/>
        <end position="53"/>
    </location>
</feature>
<sequence>MESPDRVTMLTKTTARSEFREPQQSDAAPARVSRERHPPAAFWRERNWRERPGRVAQGPADDTAGGGSLAPTPRPVHLNAMSLATTMPGILPPDAERDLRAARLALENPSLAARLANAAGMPVEALRARLPAMVQGGLDSAVRTALSVAIAAALRSGPAVTPLPMPSSWFHRGLVAASGAVGGAFGLPGTVVELPVSTAILLRQVAAVAAEEGEDLAAPGAAAECLKVFALGGTTPTDDAAESGYFAVRLALAEALKGAVMPRFIASVAARFSGTVGLKLSAQAAPILGAAAGVAVNLAFLAHFRAVARGHFVLRRLERIYGPAMVRAAWDAIAETRDEPFLPRR</sequence>
<keyword evidence="3" id="KW-1185">Reference proteome</keyword>
<dbReference type="PANTHER" id="PTHR41260:SF1">
    <property type="entry name" value="PROTEIN ECSC"/>
    <property type="match status" value="1"/>
</dbReference>
<reference evidence="2" key="1">
    <citation type="journal article" date="2014" name="Int. J. Syst. Evol. Microbiol.">
        <title>Complete genome sequence of Corynebacterium casei LMG S-19264T (=DSM 44701T), isolated from a smear-ripened cheese.</title>
        <authorList>
            <consortium name="US DOE Joint Genome Institute (JGI-PGF)"/>
            <person name="Walter F."/>
            <person name="Albersmeier A."/>
            <person name="Kalinowski J."/>
            <person name="Ruckert C."/>
        </authorList>
    </citation>
    <scope>NUCLEOTIDE SEQUENCE</scope>
    <source>
        <strain evidence="2">CGMCC 1.3617</strain>
    </source>
</reference>
<dbReference type="EMBL" id="BMKW01000009">
    <property type="protein sequence ID" value="GGJ26523.1"/>
    <property type="molecule type" value="Genomic_DNA"/>
</dbReference>